<dbReference type="PROSITE" id="PS00116">
    <property type="entry name" value="DNA_POLYMERASE_B"/>
    <property type="match status" value="1"/>
</dbReference>
<dbReference type="Pfam" id="PF00136">
    <property type="entry name" value="DNA_pol_B"/>
    <property type="match status" value="1"/>
</dbReference>
<dbReference type="SUPFAM" id="SSF53098">
    <property type="entry name" value="Ribonuclease H-like"/>
    <property type="match status" value="1"/>
</dbReference>
<dbReference type="GO" id="GO:0003677">
    <property type="term" value="F:DNA binding"/>
    <property type="evidence" value="ECO:0007669"/>
    <property type="project" value="UniProtKB-KW"/>
</dbReference>
<dbReference type="InterPro" id="IPR042087">
    <property type="entry name" value="DNA_pol_B_thumb"/>
</dbReference>
<reference evidence="11" key="1">
    <citation type="submission" date="2020-01" db="EMBL/GenBank/DDBJ databases">
        <title>'Steroidobacter agaridevorans' sp. nov., agar-degrading bacteria isolated from rhizosphere soils.</title>
        <authorList>
            <person name="Ikenaga M."/>
            <person name="Kataoka M."/>
            <person name="Murouchi A."/>
            <person name="Katsuragi S."/>
            <person name="Sakai M."/>
        </authorList>
    </citation>
    <scope>NUCLEOTIDE SEQUENCE [LARGE SCALE GENOMIC DNA]</scope>
    <source>
        <strain evidence="11">YU21-B</strain>
    </source>
</reference>
<dbReference type="PANTHER" id="PTHR10322:SF23">
    <property type="entry name" value="DNA POLYMERASE DELTA CATALYTIC SUBUNIT"/>
    <property type="match status" value="1"/>
</dbReference>
<keyword evidence="4 7" id="KW-0239">DNA-directed DNA polymerase</keyword>
<dbReference type="InterPro" id="IPR023211">
    <property type="entry name" value="DNA_pol_palm_dom_sf"/>
</dbReference>
<evidence type="ECO:0000256" key="6">
    <source>
        <dbReference type="ARBA" id="ARBA00049244"/>
    </source>
</evidence>
<sequence length="786" mass="88051">MLKLRGFILQASYRVVSGSAGTRVPVIHIYGRLEDGGTFLVRDNRQRPHFYIRTSDVERASALTSQQSVALEKRTFNGEPVSRFDMETPTDVPGLRDRLHDVGVDTYEADVRFAIRYLIERGIKGGCEIEGEATPGEGITWVFDNPVLRPADVRIEPRVLSFDIETDGKGERLLAISMYSSEIDEVLIVDGSDRPMPEKATRCVDEYSALNAFCERVQQLDPDVITGWNIVDFDLTALQKMAQRLRHPFSLGRDAGAIRIRKAEGYFGSGQASIPGRLVMDGIDLLRGAFVRMDDYSLDAVAREVLGEGKAVAGDVRDRLAEIIHNYRHDLPAFALYARTDARLVFEIVAKLNVIHLAVARSQLTGMTPDRVAASIASFDFLYLSELEKLGIVAPTVRSSDSRVYEAQQGGHVLEPLTGLHRNVWVFDFKSLYPSIIRTFNIDPLSYVARPQPTDDLIETPGGAFRREPAILPRVLDELFPRRDVAKKQGDEVASHAIKILMNSCYGVLGTPACRFYNPALANSITGTGREILLWSKQWFESAGYTVLYGDTDSLFVRSGMPDADEARALGKELAAKLNRDIAQYIGQEWRVTSKMELKFEKLYLRLFLPRARGSTRGASKRYAGLLNAADIDGVQFVGMEVVRRDWTALAKQVQRELYHRLFTDQPVDVYLADIVGRVRDGKLDDQLVYKKNLRKDTEEYTATTPPHVVAARKSTQPLGRLISYVITTAGPEPIDNIQHPLDREHYVIKQIKPVAEPVLATLGLDFEQVIGDSRQMDLYALLGDR</sequence>
<comment type="similarity">
    <text evidence="1 7">Belongs to the DNA polymerase type-B family.</text>
</comment>
<dbReference type="InterPro" id="IPR036397">
    <property type="entry name" value="RNaseH_sf"/>
</dbReference>
<evidence type="ECO:0000313" key="10">
    <source>
        <dbReference type="EMBL" id="GFE83242.1"/>
    </source>
</evidence>
<dbReference type="GO" id="GO:0003887">
    <property type="term" value="F:DNA-directed DNA polymerase activity"/>
    <property type="evidence" value="ECO:0007669"/>
    <property type="project" value="UniProtKB-KW"/>
</dbReference>
<protein>
    <recommendedName>
        <fullName evidence="7">DNA polymerase</fullName>
        <ecNumber evidence="7">2.7.7.7</ecNumber>
    </recommendedName>
</protein>
<gene>
    <name evidence="10" type="ORF">GCM10011487_52420</name>
</gene>
<keyword evidence="2 7" id="KW-0808">Transferase</keyword>
<dbReference type="InterPro" id="IPR006133">
    <property type="entry name" value="DNA-dir_DNA_pol_B_exonuc"/>
</dbReference>
<feature type="domain" description="DNA-directed DNA polymerase family B multifunctional" evidence="8">
    <location>
        <begin position="383"/>
        <end position="730"/>
    </location>
</feature>
<organism evidence="10 11">
    <name type="scientific">Steroidobacter agaridevorans</name>
    <dbReference type="NCBI Taxonomy" id="2695856"/>
    <lineage>
        <taxon>Bacteria</taxon>
        <taxon>Pseudomonadati</taxon>
        <taxon>Pseudomonadota</taxon>
        <taxon>Gammaproteobacteria</taxon>
        <taxon>Steroidobacterales</taxon>
        <taxon>Steroidobacteraceae</taxon>
        <taxon>Steroidobacter</taxon>
    </lineage>
</organism>
<keyword evidence="3 7" id="KW-0548">Nucleotidyltransferase</keyword>
<dbReference type="RefSeq" id="WP_161814889.1">
    <property type="nucleotide sequence ID" value="NZ_BLJN01000006.1"/>
</dbReference>
<accession>A0A829YKA7</accession>
<name>A0A829YKA7_9GAMM</name>
<keyword evidence="11" id="KW-1185">Reference proteome</keyword>
<dbReference type="Gene3D" id="3.30.342.10">
    <property type="entry name" value="DNA Polymerase, chain B, domain 1"/>
    <property type="match status" value="1"/>
</dbReference>
<dbReference type="InterPro" id="IPR043502">
    <property type="entry name" value="DNA/RNA_pol_sf"/>
</dbReference>
<feature type="domain" description="DNA-directed DNA polymerase family B exonuclease" evidence="9">
    <location>
        <begin position="104"/>
        <end position="301"/>
    </location>
</feature>
<dbReference type="GO" id="GO:0045004">
    <property type="term" value="P:DNA replication proofreading"/>
    <property type="evidence" value="ECO:0007669"/>
    <property type="project" value="TreeGrafter"/>
</dbReference>
<evidence type="ECO:0000256" key="1">
    <source>
        <dbReference type="ARBA" id="ARBA00005755"/>
    </source>
</evidence>
<dbReference type="PANTHER" id="PTHR10322">
    <property type="entry name" value="DNA POLYMERASE CATALYTIC SUBUNIT"/>
    <property type="match status" value="1"/>
</dbReference>
<dbReference type="InterPro" id="IPR012337">
    <property type="entry name" value="RNaseH-like_sf"/>
</dbReference>
<dbReference type="GO" id="GO:0008296">
    <property type="term" value="F:3'-5'-DNA exonuclease activity"/>
    <property type="evidence" value="ECO:0007669"/>
    <property type="project" value="TreeGrafter"/>
</dbReference>
<evidence type="ECO:0000256" key="7">
    <source>
        <dbReference type="RuleBase" id="RU000442"/>
    </source>
</evidence>
<dbReference type="AlphaFoldDB" id="A0A829YKA7"/>
<comment type="catalytic activity">
    <reaction evidence="6 7">
        <text>DNA(n) + a 2'-deoxyribonucleoside 5'-triphosphate = DNA(n+1) + diphosphate</text>
        <dbReference type="Rhea" id="RHEA:22508"/>
        <dbReference type="Rhea" id="RHEA-COMP:17339"/>
        <dbReference type="Rhea" id="RHEA-COMP:17340"/>
        <dbReference type="ChEBI" id="CHEBI:33019"/>
        <dbReference type="ChEBI" id="CHEBI:61560"/>
        <dbReference type="ChEBI" id="CHEBI:173112"/>
        <dbReference type="EC" id="2.7.7.7"/>
    </reaction>
</comment>
<dbReference type="InterPro" id="IPR006134">
    <property type="entry name" value="DNA-dir_DNA_pol_B_multi_dom"/>
</dbReference>
<dbReference type="NCBIfam" id="NF004421">
    <property type="entry name" value="PRK05762.1-2"/>
    <property type="match status" value="1"/>
</dbReference>
<dbReference type="Gene3D" id="1.10.132.60">
    <property type="entry name" value="DNA polymerase family B, C-terminal domain"/>
    <property type="match status" value="1"/>
</dbReference>
<evidence type="ECO:0000259" key="9">
    <source>
        <dbReference type="Pfam" id="PF03104"/>
    </source>
</evidence>
<evidence type="ECO:0000256" key="2">
    <source>
        <dbReference type="ARBA" id="ARBA00022679"/>
    </source>
</evidence>
<dbReference type="PRINTS" id="PR00106">
    <property type="entry name" value="DNAPOLB"/>
</dbReference>
<dbReference type="SMART" id="SM00486">
    <property type="entry name" value="POLBc"/>
    <property type="match status" value="1"/>
</dbReference>
<dbReference type="Gene3D" id="3.90.1600.10">
    <property type="entry name" value="Palm domain of DNA polymerase"/>
    <property type="match status" value="2"/>
</dbReference>
<dbReference type="Gene3D" id="3.30.420.10">
    <property type="entry name" value="Ribonuclease H-like superfamily/Ribonuclease H"/>
    <property type="match status" value="1"/>
</dbReference>
<evidence type="ECO:0000259" key="8">
    <source>
        <dbReference type="Pfam" id="PF00136"/>
    </source>
</evidence>
<dbReference type="InterPro" id="IPR006172">
    <property type="entry name" value="DNA-dir_DNA_pol_B"/>
</dbReference>
<dbReference type="InterPro" id="IPR017964">
    <property type="entry name" value="DNA-dir_DNA_pol_B_CS"/>
</dbReference>
<proteinExistence type="inferred from homology"/>
<comment type="caution">
    <text evidence="10">The sequence shown here is derived from an EMBL/GenBank/DDBJ whole genome shotgun (WGS) entry which is preliminary data.</text>
</comment>
<evidence type="ECO:0000256" key="4">
    <source>
        <dbReference type="ARBA" id="ARBA00022932"/>
    </source>
</evidence>
<dbReference type="EC" id="2.7.7.7" evidence="7"/>
<dbReference type="Pfam" id="PF03104">
    <property type="entry name" value="DNA_pol_B_exo1"/>
    <property type="match status" value="1"/>
</dbReference>
<evidence type="ECO:0000256" key="5">
    <source>
        <dbReference type="ARBA" id="ARBA00023125"/>
    </source>
</evidence>
<dbReference type="GO" id="GO:0000166">
    <property type="term" value="F:nucleotide binding"/>
    <property type="evidence" value="ECO:0007669"/>
    <property type="project" value="InterPro"/>
</dbReference>
<keyword evidence="5 7" id="KW-0238">DNA-binding</keyword>
<evidence type="ECO:0000313" key="11">
    <source>
        <dbReference type="Proteomes" id="UP000445000"/>
    </source>
</evidence>
<dbReference type="GO" id="GO:0009432">
    <property type="term" value="P:SOS response"/>
    <property type="evidence" value="ECO:0007669"/>
    <property type="project" value="TreeGrafter"/>
</dbReference>
<keyword evidence="7" id="KW-0235">DNA replication</keyword>
<dbReference type="EMBL" id="BLJN01000006">
    <property type="protein sequence ID" value="GFE83242.1"/>
    <property type="molecule type" value="Genomic_DNA"/>
</dbReference>
<evidence type="ECO:0000256" key="3">
    <source>
        <dbReference type="ARBA" id="ARBA00022695"/>
    </source>
</evidence>
<dbReference type="Proteomes" id="UP000445000">
    <property type="component" value="Unassembled WGS sequence"/>
</dbReference>
<dbReference type="SUPFAM" id="SSF56672">
    <property type="entry name" value="DNA/RNA polymerases"/>
    <property type="match status" value="1"/>
</dbReference>
<dbReference type="InterPro" id="IPR050240">
    <property type="entry name" value="DNA_pol_type-B"/>
</dbReference>